<dbReference type="Proteomes" id="UP000266089">
    <property type="component" value="Unassembled WGS sequence"/>
</dbReference>
<evidence type="ECO:0000256" key="7">
    <source>
        <dbReference type="HAMAP-Rule" id="MF_00480"/>
    </source>
</evidence>
<sequence>MSRRRQAEIRQLEPDHLYGDVVVTAFINRMMRDGKKNLAARIFRQACEIIQEKSGQEPLKVFKAALDNVRPRVEVRSRRVGGANYQVPVEVSPRRQQTLAIRWIVNAFNSRGEREAHQRLAAELLEAAEGKGGAVKKKEDVERMAEANRAYAHYRW</sequence>
<proteinExistence type="inferred from homology"/>
<dbReference type="GO" id="GO:0015935">
    <property type="term" value="C:small ribosomal subunit"/>
    <property type="evidence" value="ECO:0007669"/>
    <property type="project" value="InterPro"/>
</dbReference>
<dbReference type="InterPro" id="IPR036823">
    <property type="entry name" value="Ribosomal_uS7_dom_sf"/>
</dbReference>
<dbReference type="InterPro" id="IPR005717">
    <property type="entry name" value="Ribosomal_uS7_bac/org-type"/>
</dbReference>
<dbReference type="GO" id="GO:0006412">
    <property type="term" value="P:translation"/>
    <property type="evidence" value="ECO:0007669"/>
    <property type="project" value="UniProtKB-UniRule"/>
</dbReference>
<dbReference type="InterPro" id="IPR020606">
    <property type="entry name" value="Ribosomal_uS7_CS"/>
</dbReference>
<comment type="function">
    <text evidence="7">One of the primary rRNA binding proteins, it binds directly to 16S rRNA where it nucleates assembly of the head domain of the 30S subunit. Is located at the subunit interface close to the decoding center, probably blocks exit of the E-site tRNA.</text>
</comment>
<dbReference type="CDD" id="cd14869">
    <property type="entry name" value="uS7_Bacteria"/>
    <property type="match status" value="1"/>
</dbReference>
<keyword evidence="5 7" id="KW-0687">Ribonucleoprotein</keyword>
<protein>
    <recommendedName>
        <fullName evidence="6 7">Small ribosomal subunit protein uS7</fullName>
    </recommendedName>
</protein>
<dbReference type="GO" id="GO:0019843">
    <property type="term" value="F:rRNA binding"/>
    <property type="evidence" value="ECO:0007669"/>
    <property type="project" value="UniProtKB-UniRule"/>
</dbReference>
<evidence type="ECO:0000313" key="11">
    <source>
        <dbReference type="Proteomes" id="UP000266089"/>
    </source>
</evidence>
<evidence type="ECO:0000256" key="5">
    <source>
        <dbReference type="ARBA" id="ARBA00023274"/>
    </source>
</evidence>
<dbReference type="AlphaFoldDB" id="A0A399DSF3"/>
<evidence type="ECO:0000313" key="10">
    <source>
        <dbReference type="EMBL" id="RIH74343.1"/>
    </source>
</evidence>
<dbReference type="FunFam" id="1.10.455.10:FF:000001">
    <property type="entry name" value="30S ribosomal protein S7"/>
    <property type="match status" value="1"/>
</dbReference>
<evidence type="ECO:0000256" key="3">
    <source>
        <dbReference type="ARBA" id="ARBA00022884"/>
    </source>
</evidence>
<comment type="similarity">
    <text evidence="1 7 8">Belongs to the universal ribosomal protein uS7 family.</text>
</comment>
<accession>A0A399DSF3</accession>
<comment type="subunit">
    <text evidence="7">Part of the 30S ribosomal subunit. Contacts proteins S9 and S11.</text>
</comment>
<dbReference type="GO" id="GO:0000049">
    <property type="term" value="F:tRNA binding"/>
    <property type="evidence" value="ECO:0007669"/>
    <property type="project" value="UniProtKB-UniRule"/>
</dbReference>
<evidence type="ECO:0000256" key="4">
    <source>
        <dbReference type="ARBA" id="ARBA00022980"/>
    </source>
</evidence>
<dbReference type="PROSITE" id="PS00052">
    <property type="entry name" value="RIBOSOMAL_S7"/>
    <property type="match status" value="1"/>
</dbReference>
<evidence type="ECO:0000256" key="1">
    <source>
        <dbReference type="ARBA" id="ARBA00007151"/>
    </source>
</evidence>
<organism evidence="10 11">
    <name type="scientific">Meiothermus taiwanensis</name>
    <dbReference type="NCBI Taxonomy" id="172827"/>
    <lineage>
        <taxon>Bacteria</taxon>
        <taxon>Thermotogati</taxon>
        <taxon>Deinococcota</taxon>
        <taxon>Deinococci</taxon>
        <taxon>Thermales</taxon>
        <taxon>Thermaceae</taxon>
        <taxon>Meiothermus</taxon>
    </lineage>
</organism>
<evidence type="ECO:0000256" key="6">
    <source>
        <dbReference type="ARBA" id="ARBA00044531"/>
    </source>
</evidence>
<keyword evidence="2 7" id="KW-0699">rRNA-binding</keyword>
<evidence type="ECO:0000256" key="8">
    <source>
        <dbReference type="RuleBase" id="RU003619"/>
    </source>
</evidence>
<dbReference type="OrthoDB" id="9807653at2"/>
<gene>
    <name evidence="7 10" type="primary">rpsG</name>
    <name evidence="10" type="ORF">Mcate_02751</name>
</gene>
<dbReference type="EMBL" id="QWKX01000122">
    <property type="protein sequence ID" value="RIH74343.1"/>
    <property type="molecule type" value="Genomic_DNA"/>
</dbReference>
<dbReference type="GO" id="GO:0003735">
    <property type="term" value="F:structural constituent of ribosome"/>
    <property type="evidence" value="ECO:0007669"/>
    <property type="project" value="InterPro"/>
</dbReference>
<dbReference type="Pfam" id="PF00177">
    <property type="entry name" value="Ribosomal_S7"/>
    <property type="match status" value="1"/>
</dbReference>
<dbReference type="HAMAP" id="MF_00480_B">
    <property type="entry name" value="Ribosomal_uS7_B"/>
    <property type="match status" value="1"/>
</dbReference>
<evidence type="ECO:0000259" key="9">
    <source>
        <dbReference type="Pfam" id="PF00177"/>
    </source>
</evidence>
<comment type="caution">
    <text evidence="10">The sequence shown here is derived from an EMBL/GenBank/DDBJ whole genome shotgun (WGS) entry which is preliminary data.</text>
</comment>
<keyword evidence="7" id="KW-0820">tRNA-binding</keyword>
<name>A0A399DSF3_9DEIN</name>
<reference evidence="10 11" key="1">
    <citation type="submission" date="2018-08" db="EMBL/GenBank/DDBJ databases">
        <title>Meiothermus cateniformans JCM 15151 genome sequencing project.</title>
        <authorList>
            <person name="Da Costa M.S."/>
            <person name="Albuquerque L."/>
            <person name="Raposo P."/>
            <person name="Froufe H.J.C."/>
            <person name="Barroso C.S."/>
            <person name="Egas C."/>
        </authorList>
    </citation>
    <scope>NUCLEOTIDE SEQUENCE [LARGE SCALE GENOMIC DNA]</scope>
    <source>
        <strain evidence="10 11">JCM 15151</strain>
    </source>
</reference>
<dbReference type="NCBIfam" id="TIGR01029">
    <property type="entry name" value="rpsG_bact"/>
    <property type="match status" value="1"/>
</dbReference>
<feature type="domain" description="Small ribosomal subunit protein uS7" evidence="9">
    <location>
        <begin position="2"/>
        <end position="149"/>
    </location>
</feature>
<dbReference type="Gene3D" id="1.10.455.10">
    <property type="entry name" value="Ribosomal protein S7 domain"/>
    <property type="match status" value="1"/>
</dbReference>
<dbReference type="InterPro" id="IPR000235">
    <property type="entry name" value="Ribosomal_uS7"/>
</dbReference>
<evidence type="ECO:0000256" key="2">
    <source>
        <dbReference type="ARBA" id="ARBA00022730"/>
    </source>
</evidence>
<keyword evidence="4 7" id="KW-0689">Ribosomal protein</keyword>
<keyword evidence="3 7" id="KW-0694">RNA-binding</keyword>
<dbReference type="RefSeq" id="WP_027888959.1">
    <property type="nucleotide sequence ID" value="NZ_JBHSXZ010000018.1"/>
</dbReference>
<dbReference type="InterPro" id="IPR023798">
    <property type="entry name" value="Ribosomal_uS7_dom"/>
</dbReference>
<dbReference type="SUPFAM" id="SSF47973">
    <property type="entry name" value="Ribosomal protein S7"/>
    <property type="match status" value="1"/>
</dbReference>
<dbReference type="PIRSF" id="PIRSF002122">
    <property type="entry name" value="RPS7p_RPS7a_RPS5e_RPS7o"/>
    <property type="match status" value="1"/>
</dbReference>
<dbReference type="PANTHER" id="PTHR11205">
    <property type="entry name" value="RIBOSOMAL PROTEIN S7"/>
    <property type="match status" value="1"/>
</dbReference>